<dbReference type="Gene3D" id="2.30.30.490">
    <property type="match status" value="1"/>
</dbReference>
<protein>
    <recommendedName>
        <fullName evidence="2">BAH domain-containing protein</fullName>
    </recommendedName>
</protein>
<evidence type="ECO:0000259" key="2">
    <source>
        <dbReference type="Pfam" id="PF01426"/>
    </source>
</evidence>
<dbReference type="GO" id="GO:0003682">
    <property type="term" value="F:chromatin binding"/>
    <property type="evidence" value="ECO:0007669"/>
    <property type="project" value="InterPro"/>
</dbReference>
<keyword evidence="4" id="KW-1185">Reference proteome</keyword>
<dbReference type="OrthoDB" id="10259622at2759"/>
<dbReference type="InterPro" id="IPR011011">
    <property type="entry name" value="Znf_FYVE_PHD"/>
</dbReference>
<dbReference type="PANTHER" id="PTHR46364">
    <property type="entry name" value="OS08G0421900 PROTEIN"/>
    <property type="match status" value="1"/>
</dbReference>
<dbReference type="Proteomes" id="UP000293360">
    <property type="component" value="Unassembled WGS sequence"/>
</dbReference>
<dbReference type="InterPro" id="IPR043151">
    <property type="entry name" value="BAH_sf"/>
</dbReference>
<dbReference type="STRING" id="155417.A0A4V1X9M2"/>
<feature type="compositionally biased region" description="Basic and acidic residues" evidence="1">
    <location>
        <begin position="8"/>
        <end position="17"/>
    </location>
</feature>
<feature type="compositionally biased region" description="Basic and acidic residues" evidence="1">
    <location>
        <begin position="257"/>
        <end position="274"/>
    </location>
</feature>
<feature type="domain" description="BAH" evidence="2">
    <location>
        <begin position="102"/>
        <end position="176"/>
    </location>
</feature>
<dbReference type="Gene3D" id="3.30.40.10">
    <property type="entry name" value="Zinc/RING finger domain, C3HC4 (zinc finger)"/>
    <property type="match status" value="1"/>
</dbReference>
<organism evidence="3 4">
    <name type="scientific">Monosporascus ibericus</name>
    <dbReference type="NCBI Taxonomy" id="155417"/>
    <lineage>
        <taxon>Eukaryota</taxon>
        <taxon>Fungi</taxon>
        <taxon>Dikarya</taxon>
        <taxon>Ascomycota</taxon>
        <taxon>Pezizomycotina</taxon>
        <taxon>Sordariomycetes</taxon>
        <taxon>Xylariomycetidae</taxon>
        <taxon>Xylariales</taxon>
        <taxon>Xylariales incertae sedis</taxon>
        <taxon>Monosporascus</taxon>
    </lineage>
</organism>
<dbReference type="EMBL" id="QJNU01000508">
    <property type="protein sequence ID" value="RYO96654.1"/>
    <property type="molecule type" value="Genomic_DNA"/>
</dbReference>
<dbReference type="InterPro" id="IPR013083">
    <property type="entry name" value="Znf_RING/FYVE/PHD"/>
</dbReference>
<feature type="region of interest" description="Disordered" evidence="1">
    <location>
        <begin position="1"/>
        <end position="65"/>
    </location>
</feature>
<sequence length="354" mass="40847">MATACKRPRPEKEETRAECPFTLTYPDLNETKKKEAKKKKARRGRQESEQEIHQSEIQPSPFSPLGEFQHPNATLDCHYQVQPFQEWINMKEYGSFKYKGVKYSREGFVFVNNEGFQLSKKSDKDLVARILEIRASDEHHIYARVCWMYSPDEVPSGEGRQSYHGQQELIASNHTSATVNHWDENEDEIHPALYWRQAFDVRHMELSGAKPRCRCKHPENPDKTMICCTNEECQEWLHDDCLIHEALLNTYTRLGTDKSHKSAPIKEEQEEGPKRLLSPSKSGTAQNAKHSIDVDPEPSGPSTARPYEGFFEGAMRSDDGRPLIQIRDLRKNATNEEKEWTELISCLVCGHQID</sequence>
<proteinExistence type="predicted"/>
<evidence type="ECO:0000313" key="3">
    <source>
        <dbReference type="EMBL" id="RYO96654.1"/>
    </source>
</evidence>
<dbReference type="AlphaFoldDB" id="A0A4V1X9M2"/>
<comment type="caution">
    <text evidence="3">The sequence shown here is derived from an EMBL/GenBank/DDBJ whole genome shotgun (WGS) entry which is preliminary data.</text>
</comment>
<feature type="compositionally biased region" description="Basic residues" evidence="1">
    <location>
        <begin position="34"/>
        <end position="43"/>
    </location>
</feature>
<gene>
    <name evidence="3" type="ORF">DL764_007435</name>
</gene>
<dbReference type="CDD" id="cd04370">
    <property type="entry name" value="BAH"/>
    <property type="match status" value="1"/>
</dbReference>
<dbReference type="Pfam" id="PF01426">
    <property type="entry name" value="BAH"/>
    <property type="match status" value="1"/>
</dbReference>
<name>A0A4V1X9M2_9PEZI</name>
<feature type="compositionally biased region" description="Basic and acidic residues" evidence="1">
    <location>
        <begin position="44"/>
        <end position="54"/>
    </location>
</feature>
<evidence type="ECO:0000256" key="1">
    <source>
        <dbReference type="SAM" id="MobiDB-lite"/>
    </source>
</evidence>
<feature type="region of interest" description="Disordered" evidence="1">
    <location>
        <begin position="257"/>
        <end position="316"/>
    </location>
</feature>
<feature type="compositionally biased region" description="Polar residues" evidence="1">
    <location>
        <begin position="279"/>
        <end position="289"/>
    </location>
</feature>
<reference evidence="3 4" key="1">
    <citation type="submission" date="2018-06" db="EMBL/GenBank/DDBJ databases">
        <title>Complete Genomes of Monosporascus.</title>
        <authorList>
            <person name="Robinson A.J."/>
            <person name="Natvig D.O."/>
        </authorList>
    </citation>
    <scope>NUCLEOTIDE SEQUENCE [LARGE SCALE GENOMIC DNA]</scope>
    <source>
        <strain evidence="3 4">CBS 110550</strain>
    </source>
</reference>
<dbReference type="InterPro" id="IPR001025">
    <property type="entry name" value="BAH_dom"/>
</dbReference>
<accession>A0A4V1X9M2</accession>
<dbReference type="SUPFAM" id="SSF57903">
    <property type="entry name" value="FYVE/PHD zinc finger"/>
    <property type="match status" value="1"/>
</dbReference>
<evidence type="ECO:0000313" key="4">
    <source>
        <dbReference type="Proteomes" id="UP000293360"/>
    </source>
</evidence>